<keyword evidence="13" id="KW-1185">Reference proteome</keyword>
<dbReference type="PANTHER" id="PTHR43065:SF10">
    <property type="entry name" value="PEROXIDE STRESS-ACTIVATED HISTIDINE KINASE MAK3"/>
    <property type="match status" value="1"/>
</dbReference>
<reference evidence="12 13" key="1">
    <citation type="submission" date="2018-05" db="EMBL/GenBank/DDBJ databases">
        <title>Genomic Encyclopedia of Type Strains, Phase IV (KMG-IV): sequencing the most valuable type-strain genomes for metagenomic binning, comparative biology and taxonomic classification.</title>
        <authorList>
            <person name="Goeker M."/>
        </authorList>
    </citation>
    <scope>NUCLEOTIDE SEQUENCE [LARGE SCALE GENOMIC DNA]</scope>
    <source>
        <strain evidence="12 13">DSM 18773</strain>
    </source>
</reference>
<evidence type="ECO:0000256" key="5">
    <source>
        <dbReference type="ARBA" id="ARBA00022741"/>
    </source>
</evidence>
<dbReference type="CDD" id="cd00130">
    <property type="entry name" value="PAS"/>
    <property type="match status" value="1"/>
</dbReference>
<comment type="catalytic activity">
    <reaction evidence="1">
        <text>ATP + protein L-histidine = ADP + protein N-phospho-L-histidine.</text>
        <dbReference type="EC" id="2.7.13.3"/>
    </reaction>
</comment>
<evidence type="ECO:0000256" key="8">
    <source>
        <dbReference type="ARBA" id="ARBA00023012"/>
    </source>
</evidence>
<gene>
    <name evidence="12" type="ORF">C7459_112137</name>
</gene>
<dbReference type="SMART" id="SM00388">
    <property type="entry name" value="HisKA"/>
    <property type="match status" value="1"/>
</dbReference>
<dbReference type="PROSITE" id="PS50109">
    <property type="entry name" value="HIS_KIN"/>
    <property type="match status" value="1"/>
</dbReference>
<protein>
    <recommendedName>
        <fullName evidence="2">histidine kinase</fullName>
        <ecNumber evidence="2">2.7.13.3</ecNumber>
    </recommendedName>
</protein>
<accession>A0A316D7S0</accession>
<dbReference type="InterPro" id="IPR013767">
    <property type="entry name" value="PAS_fold"/>
</dbReference>
<dbReference type="Proteomes" id="UP000245634">
    <property type="component" value="Unassembled WGS sequence"/>
</dbReference>
<keyword evidence="4" id="KW-0808">Transferase</keyword>
<dbReference type="PRINTS" id="PR00344">
    <property type="entry name" value="BCTRLSENSOR"/>
</dbReference>
<evidence type="ECO:0000313" key="13">
    <source>
        <dbReference type="Proteomes" id="UP000245634"/>
    </source>
</evidence>
<dbReference type="Pfam" id="PF00989">
    <property type="entry name" value="PAS"/>
    <property type="match status" value="1"/>
</dbReference>
<dbReference type="InterPro" id="IPR000700">
    <property type="entry name" value="PAS-assoc_C"/>
</dbReference>
<dbReference type="InterPro" id="IPR004358">
    <property type="entry name" value="Sig_transdc_His_kin-like_C"/>
</dbReference>
<dbReference type="Gene3D" id="1.10.287.130">
    <property type="match status" value="1"/>
</dbReference>
<dbReference type="AlphaFoldDB" id="A0A316D7S0"/>
<evidence type="ECO:0000256" key="3">
    <source>
        <dbReference type="ARBA" id="ARBA00022553"/>
    </source>
</evidence>
<dbReference type="GO" id="GO:0000155">
    <property type="term" value="F:phosphorelay sensor kinase activity"/>
    <property type="evidence" value="ECO:0007669"/>
    <property type="project" value="InterPro"/>
</dbReference>
<evidence type="ECO:0000259" key="9">
    <source>
        <dbReference type="PROSITE" id="PS50109"/>
    </source>
</evidence>
<dbReference type="EMBL" id="QGGL01000012">
    <property type="protein sequence ID" value="PWK10315.1"/>
    <property type="molecule type" value="Genomic_DNA"/>
</dbReference>
<dbReference type="InterPro" id="IPR003594">
    <property type="entry name" value="HATPase_dom"/>
</dbReference>
<keyword evidence="3" id="KW-0597">Phosphoprotein</keyword>
<dbReference type="Gene3D" id="3.30.565.10">
    <property type="entry name" value="Histidine kinase-like ATPase, C-terminal domain"/>
    <property type="match status" value="1"/>
</dbReference>
<dbReference type="InterPro" id="IPR035965">
    <property type="entry name" value="PAS-like_dom_sf"/>
</dbReference>
<dbReference type="InterPro" id="IPR005467">
    <property type="entry name" value="His_kinase_dom"/>
</dbReference>
<keyword evidence="8" id="KW-0902">Two-component regulatory system</keyword>
<feature type="domain" description="Histidine kinase" evidence="9">
    <location>
        <begin position="388"/>
        <end position="594"/>
    </location>
</feature>
<dbReference type="NCBIfam" id="TIGR00229">
    <property type="entry name" value="sensory_box"/>
    <property type="match status" value="1"/>
</dbReference>
<dbReference type="Pfam" id="PF02518">
    <property type="entry name" value="HATPase_c"/>
    <property type="match status" value="1"/>
</dbReference>
<evidence type="ECO:0000256" key="2">
    <source>
        <dbReference type="ARBA" id="ARBA00012438"/>
    </source>
</evidence>
<evidence type="ECO:0000256" key="1">
    <source>
        <dbReference type="ARBA" id="ARBA00000085"/>
    </source>
</evidence>
<dbReference type="GO" id="GO:0005524">
    <property type="term" value="F:ATP binding"/>
    <property type="evidence" value="ECO:0007669"/>
    <property type="project" value="UniProtKB-KW"/>
</dbReference>
<evidence type="ECO:0000256" key="6">
    <source>
        <dbReference type="ARBA" id="ARBA00022777"/>
    </source>
</evidence>
<evidence type="ECO:0000313" key="12">
    <source>
        <dbReference type="EMBL" id="PWK10315.1"/>
    </source>
</evidence>
<dbReference type="InterPro" id="IPR036097">
    <property type="entry name" value="HisK_dim/P_sf"/>
</dbReference>
<dbReference type="Pfam" id="PF00512">
    <property type="entry name" value="HisKA"/>
    <property type="match status" value="1"/>
</dbReference>
<dbReference type="SMART" id="SM00387">
    <property type="entry name" value="HATPase_c"/>
    <property type="match status" value="1"/>
</dbReference>
<evidence type="ECO:0000256" key="7">
    <source>
        <dbReference type="ARBA" id="ARBA00022840"/>
    </source>
</evidence>
<dbReference type="InterPro" id="IPR036890">
    <property type="entry name" value="HATPase_C_sf"/>
</dbReference>
<sequence length="594" mass="66425">MGTNYTQRKVGEILSQIELNGFVRDQLEVMIDHAAQQEEFARSSLLAAPIREFTRWLIERIFAGTGSALDLHPAYAELGDLMGDHGCVLEDVKEVLDGMRRIIFGVVREVDRIGGLVGDAYDTMDSALQLLGVNNSELLERYVTIRERKMEETHLQNLEIVLDSIPNSILTYDENGLLTYANRTACELMEVDKDDIIGHRFDNLLPFPGYSLSGKKIWVTQEAIPLSDGRGSILIGYPIVRELEFYRILQAQTEFIFNAMTEGLVILDKDNIITTFNSRAEQLFDIPRSEIINRSGSLFLEKLQMDDHLSLLHETLATGNPFTDIQQTVRSSDGVERILKTSTRSLKGEDGEVLFAIGMFEDLTDRLFLEEQVRRAEKFSVLGKFAAGIAHEIRNPLTTAKGFLQLLPKDSPDPKIRQLKEVVIPEIDRANEIITDFLMIAKPSAPKLKIDSLHVLIDDLVALIQPQAIMQNVELSVIQAQSLSGAVAIDRDQLLQVFLNVTNNAFDAMSEGGRLEVELQNCISHVAVHFRDTGVGMDKEVIERIFEPFYTRKANGTGLGLAVSHRIIEGHNGTIHVTSNTGDGSTFTIQLPYS</sequence>
<evidence type="ECO:0000259" key="11">
    <source>
        <dbReference type="PROSITE" id="PS50113"/>
    </source>
</evidence>
<name>A0A316D7S0_9BACL</name>
<dbReference type="SUPFAM" id="SSF55874">
    <property type="entry name" value="ATPase domain of HSP90 chaperone/DNA topoisomerase II/histidine kinase"/>
    <property type="match status" value="1"/>
</dbReference>
<keyword evidence="7" id="KW-0067">ATP-binding</keyword>
<evidence type="ECO:0000256" key="4">
    <source>
        <dbReference type="ARBA" id="ARBA00022679"/>
    </source>
</evidence>
<dbReference type="PROSITE" id="PS50112">
    <property type="entry name" value="PAS"/>
    <property type="match status" value="2"/>
</dbReference>
<dbReference type="InterPro" id="IPR003661">
    <property type="entry name" value="HisK_dim/P_dom"/>
</dbReference>
<evidence type="ECO:0000259" key="10">
    <source>
        <dbReference type="PROSITE" id="PS50112"/>
    </source>
</evidence>
<feature type="domain" description="PAC" evidence="11">
    <location>
        <begin position="323"/>
        <end position="375"/>
    </location>
</feature>
<dbReference type="SMART" id="SM00091">
    <property type="entry name" value="PAS"/>
    <property type="match status" value="2"/>
</dbReference>
<comment type="caution">
    <text evidence="12">The sequence shown here is derived from an EMBL/GenBank/DDBJ whole genome shotgun (WGS) entry which is preliminary data.</text>
</comment>
<dbReference type="Gene3D" id="3.30.450.20">
    <property type="entry name" value="PAS domain"/>
    <property type="match status" value="2"/>
</dbReference>
<dbReference type="CDD" id="cd00082">
    <property type="entry name" value="HisKA"/>
    <property type="match status" value="1"/>
</dbReference>
<feature type="domain" description="PAS" evidence="10">
    <location>
        <begin position="249"/>
        <end position="332"/>
    </location>
</feature>
<keyword evidence="5" id="KW-0547">Nucleotide-binding</keyword>
<dbReference type="GO" id="GO:0006355">
    <property type="term" value="P:regulation of DNA-templated transcription"/>
    <property type="evidence" value="ECO:0007669"/>
    <property type="project" value="InterPro"/>
</dbReference>
<proteinExistence type="predicted"/>
<dbReference type="InterPro" id="IPR000014">
    <property type="entry name" value="PAS"/>
</dbReference>
<dbReference type="SUPFAM" id="SSF55785">
    <property type="entry name" value="PYP-like sensor domain (PAS domain)"/>
    <property type="match status" value="2"/>
</dbReference>
<dbReference type="EC" id="2.7.13.3" evidence="2"/>
<dbReference type="PANTHER" id="PTHR43065">
    <property type="entry name" value="SENSOR HISTIDINE KINASE"/>
    <property type="match status" value="1"/>
</dbReference>
<feature type="domain" description="PAS" evidence="10">
    <location>
        <begin position="154"/>
        <end position="198"/>
    </location>
</feature>
<dbReference type="PROSITE" id="PS50113">
    <property type="entry name" value="PAC"/>
    <property type="match status" value="1"/>
</dbReference>
<organism evidence="12 13">
    <name type="scientific">Tumebacillus permanentifrigoris</name>
    <dbReference type="NCBI Taxonomy" id="378543"/>
    <lineage>
        <taxon>Bacteria</taxon>
        <taxon>Bacillati</taxon>
        <taxon>Bacillota</taxon>
        <taxon>Bacilli</taxon>
        <taxon>Bacillales</taxon>
        <taxon>Alicyclobacillaceae</taxon>
        <taxon>Tumebacillus</taxon>
    </lineage>
</organism>
<keyword evidence="6" id="KW-0418">Kinase</keyword>
<dbReference type="Pfam" id="PF13188">
    <property type="entry name" value="PAS_8"/>
    <property type="match status" value="1"/>
</dbReference>
<dbReference type="SUPFAM" id="SSF47384">
    <property type="entry name" value="Homodimeric domain of signal transducing histidine kinase"/>
    <property type="match status" value="1"/>
</dbReference>